<accession>A0C7M9</accession>
<dbReference type="SUPFAM" id="SSF49899">
    <property type="entry name" value="Concanavalin A-like lectins/glucanases"/>
    <property type="match status" value="1"/>
</dbReference>
<sequence>MSGYDINLFQPKPEHHYICLVCNKIVKDPQECGQCGQMYCNVCVTQKPTCKSPSCQKVMPQQYNKIQGAMLKAYKNLTLSCPNVSCKKIFTIVDFEQHQTECVKSKCQNYDVCNEFITQEKNISSLYCSVICECTDQLHNNAGVSKKQFEIIKQYVTQLSNSPSQIQSIQTQNIQQQPIVMGNGGIVFKWDKNKCGQSIQLSNDNASLFLKENSHIFRSVLGDIPFERGIHYWEIEGDSRTENELKIGVVVGNNINLNAAFCDFPQGFAYYGLSQLRNGQTNSGQSYGKKFKNEGVLGVCLNMNNGTLSFQLNNDYMGIAFRSELLKKGPIYAAVAVLHCGGCTVRSGKPVPKYME</sequence>
<organism evidence="2 3">
    <name type="scientific">Paramecium tetraurelia</name>
    <dbReference type="NCBI Taxonomy" id="5888"/>
    <lineage>
        <taxon>Eukaryota</taxon>
        <taxon>Sar</taxon>
        <taxon>Alveolata</taxon>
        <taxon>Ciliophora</taxon>
        <taxon>Intramacronucleata</taxon>
        <taxon>Oligohymenophorea</taxon>
        <taxon>Peniculida</taxon>
        <taxon>Parameciidae</taxon>
        <taxon>Paramecium</taxon>
    </lineage>
</organism>
<evidence type="ECO:0000259" key="1">
    <source>
        <dbReference type="PROSITE" id="PS50188"/>
    </source>
</evidence>
<proteinExistence type="predicted"/>
<dbReference type="OrthoDB" id="282970at2759"/>
<dbReference type="InterPro" id="IPR013320">
    <property type="entry name" value="ConA-like_dom_sf"/>
</dbReference>
<dbReference type="PANTHER" id="PTHR12245:SF5">
    <property type="entry name" value="SPRY DOMAIN-CONTAINING SOCS BOX PROTEIN 3"/>
    <property type="match status" value="1"/>
</dbReference>
<name>A0C7M9_PARTE</name>
<dbReference type="Gene3D" id="2.60.120.920">
    <property type="match status" value="1"/>
</dbReference>
<dbReference type="RefSeq" id="XP_001434193.1">
    <property type="nucleotide sequence ID" value="XM_001434156.2"/>
</dbReference>
<dbReference type="Pfam" id="PF00622">
    <property type="entry name" value="SPRY"/>
    <property type="match status" value="1"/>
</dbReference>
<dbReference type="eggNOG" id="KOG4367">
    <property type="taxonomic scope" value="Eukaryota"/>
</dbReference>
<dbReference type="KEGG" id="ptm:GSPATT00035926001"/>
<dbReference type="InterPro" id="IPR013083">
    <property type="entry name" value="Znf_RING/FYVE/PHD"/>
</dbReference>
<dbReference type="CDD" id="cd11709">
    <property type="entry name" value="SPRY"/>
    <property type="match status" value="1"/>
</dbReference>
<keyword evidence="3" id="KW-1185">Reference proteome</keyword>
<dbReference type="SUPFAM" id="SSF57850">
    <property type="entry name" value="RING/U-box"/>
    <property type="match status" value="1"/>
</dbReference>
<dbReference type="Gene3D" id="3.30.40.10">
    <property type="entry name" value="Zinc/RING finger domain, C3HC4 (zinc finger)"/>
    <property type="match status" value="1"/>
</dbReference>
<protein>
    <recommendedName>
        <fullName evidence="1">B30.2/SPRY domain-containing protein</fullName>
    </recommendedName>
</protein>
<dbReference type="InterPro" id="IPR001870">
    <property type="entry name" value="B30.2/SPRY"/>
</dbReference>
<dbReference type="OMA" id="SVICECT"/>
<dbReference type="InterPro" id="IPR050672">
    <property type="entry name" value="FBXO45-Fsn/SPSB_families"/>
</dbReference>
<dbReference type="Proteomes" id="UP000000600">
    <property type="component" value="Unassembled WGS sequence"/>
</dbReference>
<dbReference type="EMBL" id="CT868047">
    <property type="protein sequence ID" value="CAK66796.1"/>
    <property type="molecule type" value="Genomic_DNA"/>
</dbReference>
<feature type="domain" description="B30.2/SPRY" evidence="1">
    <location>
        <begin position="168"/>
        <end position="354"/>
    </location>
</feature>
<dbReference type="PROSITE" id="PS50188">
    <property type="entry name" value="B302_SPRY"/>
    <property type="match status" value="1"/>
</dbReference>
<dbReference type="GeneID" id="5019978"/>
<gene>
    <name evidence="2" type="ORF">GSPATT00035926001</name>
</gene>
<evidence type="ECO:0000313" key="3">
    <source>
        <dbReference type="Proteomes" id="UP000000600"/>
    </source>
</evidence>
<dbReference type="PANTHER" id="PTHR12245">
    <property type="entry name" value="SPRY DOMAIN CONTAINING SOCS BOX PROTEIN"/>
    <property type="match status" value="1"/>
</dbReference>
<evidence type="ECO:0000313" key="2">
    <source>
        <dbReference type="EMBL" id="CAK66796.1"/>
    </source>
</evidence>
<dbReference type="SMART" id="SM00449">
    <property type="entry name" value="SPRY"/>
    <property type="match status" value="1"/>
</dbReference>
<dbReference type="InterPro" id="IPR003877">
    <property type="entry name" value="SPRY_dom"/>
</dbReference>
<dbReference type="HOGENOM" id="CLU_768321_0_0_1"/>
<dbReference type="InParanoid" id="A0C7M9"/>
<dbReference type="AlphaFoldDB" id="A0C7M9"/>
<reference evidence="2 3" key="1">
    <citation type="journal article" date="2006" name="Nature">
        <title>Global trends of whole-genome duplications revealed by the ciliate Paramecium tetraurelia.</title>
        <authorList>
            <consortium name="Genoscope"/>
            <person name="Aury J.-M."/>
            <person name="Jaillon O."/>
            <person name="Duret L."/>
            <person name="Noel B."/>
            <person name="Jubin C."/>
            <person name="Porcel B.M."/>
            <person name="Segurens B."/>
            <person name="Daubin V."/>
            <person name="Anthouard V."/>
            <person name="Aiach N."/>
            <person name="Arnaiz O."/>
            <person name="Billaut A."/>
            <person name="Beisson J."/>
            <person name="Blanc I."/>
            <person name="Bouhouche K."/>
            <person name="Camara F."/>
            <person name="Duharcourt S."/>
            <person name="Guigo R."/>
            <person name="Gogendeau D."/>
            <person name="Katinka M."/>
            <person name="Keller A.-M."/>
            <person name="Kissmehl R."/>
            <person name="Klotz C."/>
            <person name="Koll F."/>
            <person name="Le Moue A."/>
            <person name="Lepere C."/>
            <person name="Malinsky S."/>
            <person name="Nowacki M."/>
            <person name="Nowak J.K."/>
            <person name="Plattner H."/>
            <person name="Poulain J."/>
            <person name="Ruiz F."/>
            <person name="Serrano V."/>
            <person name="Zagulski M."/>
            <person name="Dessen P."/>
            <person name="Betermier M."/>
            <person name="Weissenbach J."/>
            <person name="Scarpelli C."/>
            <person name="Schachter V."/>
            <person name="Sperling L."/>
            <person name="Meyer E."/>
            <person name="Cohen J."/>
            <person name="Wincker P."/>
        </authorList>
    </citation>
    <scope>NUCLEOTIDE SEQUENCE [LARGE SCALE GENOMIC DNA]</scope>
    <source>
        <strain evidence="2 3">Stock d4-2</strain>
    </source>
</reference>
<dbReference type="InterPro" id="IPR043136">
    <property type="entry name" value="B30.2/SPRY_sf"/>
</dbReference>